<gene>
    <name evidence="5" type="ORF">CPter91_0999</name>
</gene>
<dbReference type="InterPro" id="IPR032789">
    <property type="entry name" value="T2SS-T3SS_pil_N"/>
</dbReference>
<feature type="chain" id="PRO_5007277354" evidence="2">
    <location>
        <begin position="24"/>
        <end position="438"/>
    </location>
</feature>
<dbReference type="PANTHER" id="PTHR30332">
    <property type="entry name" value="PROBABLE GENERAL SECRETION PATHWAY PROTEIN D"/>
    <property type="match status" value="1"/>
</dbReference>
<dbReference type="RefSeq" id="WP_061937572.1">
    <property type="nucleotide sequence ID" value="NZ_CP013234.1"/>
</dbReference>
<dbReference type="PRINTS" id="PR00811">
    <property type="entry name" value="BCTERIALGSPD"/>
</dbReference>
<evidence type="ECO:0000259" key="4">
    <source>
        <dbReference type="Pfam" id="PF13629"/>
    </source>
</evidence>
<reference evidence="5 6" key="1">
    <citation type="submission" date="2015-11" db="EMBL/GenBank/DDBJ databases">
        <title>Exploring the genomic traits of fungus-feeding bacterial genus Collimonas.</title>
        <authorList>
            <person name="Song C."/>
            <person name="Schmidt R."/>
            <person name="de Jager V."/>
            <person name="Krzyzanowska D."/>
            <person name="Jongedijk E."/>
            <person name="Cankar K."/>
            <person name="Beekwilder J."/>
            <person name="van Veen A."/>
            <person name="de Boer W."/>
            <person name="van Veen J.A."/>
            <person name="Garbeva P."/>
        </authorList>
    </citation>
    <scope>NUCLEOTIDE SEQUENCE [LARGE SCALE GENOMIC DNA]</scope>
    <source>
        <strain evidence="5 6">Ter91</strain>
    </source>
</reference>
<sequence>MKIHDLFLPLLLSANVIPAISIAAAGAADISLGAREQQTLPVAGTLERIAIADPEVADVLMVKGSGGKSGSVILVGKKPGNTTLTVWSKGLPARTWRVKVQGDLQAALAGQPGAEIQVRGGAGLISGQAPSLLDHLSSSAVAADAVGKGKVLDISSIDGGNVVQIDVKIVEFSKTVLKQIGFDFGASVKRGGFSFNLGSNLASNGGLSTVPGTGAVSLLTSLTRGNFSLTNNLKLVETNGLARVLAEPSLTALSGQSASFLAGGELPIPQSAGLGSITIEYKPYGIGLTVSPTILSKGRIALKVAPEASELDYTNAIISNNVSIPAITTRRADTTVELGDGESFIIGGLVSRTTKSNVAKIPLLGDLPIIGSFFRNMNYTQDDKELVIIVTPHVVQPIAKNVPLPLPGENERRNTAGTAWGSYLLGGASRDELPGFSK</sequence>
<organism evidence="5 6">
    <name type="scientific">Collimonas pratensis</name>
    <dbReference type="NCBI Taxonomy" id="279113"/>
    <lineage>
        <taxon>Bacteria</taxon>
        <taxon>Pseudomonadati</taxon>
        <taxon>Pseudomonadota</taxon>
        <taxon>Betaproteobacteria</taxon>
        <taxon>Burkholderiales</taxon>
        <taxon>Oxalobacteraceae</taxon>
        <taxon>Collimonas</taxon>
    </lineage>
</organism>
<dbReference type="PATRIC" id="fig|279113.9.peg.994"/>
<accession>A0A127Q034</accession>
<dbReference type="InterPro" id="IPR004846">
    <property type="entry name" value="T2SS/T3SS_dom"/>
</dbReference>
<evidence type="ECO:0000313" key="5">
    <source>
        <dbReference type="EMBL" id="AMP03387.1"/>
    </source>
</evidence>
<dbReference type="InterPro" id="IPR001775">
    <property type="entry name" value="GspD/PilQ"/>
</dbReference>
<evidence type="ECO:0000313" key="6">
    <source>
        <dbReference type="Proteomes" id="UP000074561"/>
    </source>
</evidence>
<dbReference type="AlphaFoldDB" id="A0A127Q034"/>
<dbReference type="Pfam" id="PF00263">
    <property type="entry name" value="Secretin"/>
    <property type="match status" value="1"/>
</dbReference>
<dbReference type="KEGG" id="cpra:CPter91_0999"/>
<dbReference type="OrthoDB" id="9775455at2"/>
<proteinExistence type="inferred from homology"/>
<feature type="signal peptide" evidence="2">
    <location>
        <begin position="1"/>
        <end position="23"/>
    </location>
</feature>
<dbReference type="Proteomes" id="UP000074561">
    <property type="component" value="Chromosome"/>
</dbReference>
<evidence type="ECO:0000256" key="2">
    <source>
        <dbReference type="SAM" id="SignalP"/>
    </source>
</evidence>
<dbReference type="STRING" id="279113.CPter91_0999"/>
<dbReference type="GO" id="GO:0015627">
    <property type="term" value="C:type II protein secretion system complex"/>
    <property type="evidence" value="ECO:0007669"/>
    <property type="project" value="TreeGrafter"/>
</dbReference>
<dbReference type="EMBL" id="CP013234">
    <property type="protein sequence ID" value="AMP03387.1"/>
    <property type="molecule type" value="Genomic_DNA"/>
</dbReference>
<protein>
    <submittedName>
        <fullName evidence="5">Bacterial type II and III secretion system family protein</fullName>
    </submittedName>
</protein>
<feature type="domain" description="Pilus formation protein N-terminal" evidence="4">
    <location>
        <begin position="28"/>
        <end position="100"/>
    </location>
</feature>
<evidence type="ECO:0000256" key="1">
    <source>
        <dbReference type="RuleBase" id="RU004003"/>
    </source>
</evidence>
<evidence type="ECO:0000259" key="3">
    <source>
        <dbReference type="Pfam" id="PF00263"/>
    </source>
</evidence>
<dbReference type="PANTHER" id="PTHR30332:SF17">
    <property type="entry name" value="TYPE IV PILIATION SYSTEM PROTEIN DR_0774-RELATED"/>
    <property type="match status" value="1"/>
</dbReference>
<dbReference type="Pfam" id="PF13629">
    <property type="entry name" value="T2SS-T3SS_pil_N"/>
    <property type="match status" value="1"/>
</dbReference>
<comment type="similarity">
    <text evidence="1">Belongs to the bacterial secretin family.</text>
</comment>
<dbReference type="InterPro" id="IPR050810">
    <property type="entry name" value="Bact_Secretion_Sys_Channel"/>
</dbReference>
<dbReference type="GO" id="GO:0009306">
    <property type="term" value="P:protein secretion"/>
    <property type="evidence" value="ECO:0007669"/>
    <property type="project" value="InterPro"/>
</dbReference>
<feature type="domain" description="Type II/III secretion system secretin-like" evidence="3">
    <location>
        <begin position="236"/>
        <end position="396"/>
    </location>
</feature>
<keyword evidence="2" id="KW-0732">Signal</keyword>
<name>A0A127Q034_9BURK</name>